<proteinExistence type="predicted"/>
<sequence length="528" mass="60155">MNKGFLYYYKRTFINRLKNFKRRPLKSIGMIFLVLYFIMIPFFFKDIIKTFGLDNVKGYISIYALLLIFLELPSSLTYLKRKGLVFKEADINFIFSGPSSPKSIIVYGMAKYLLIYIVEYIIFFVAAVFIFNIPLLKASIIAITGLIFSNLIQISLAVIMYGNESLTNKGKNIIKYIVFGILLVILTLLAYKIIQEGFSVKNIMNFLTGDLILIIPIFGWEIGFLKFVLIGPSTFNVIASILYFTSGIVLFTIAKKMKSTGQFYEDAMSFSEEYEKAMQKSKDGGIHVVGEKTKARKIDFSTKGKLSKAIFYKQVDEFKKISLLSRYGKAIIFLTISVIFGIIFKMEDAKIDVKTMAIVIYGASAYMAIFFRKMNSWRKEFDNYYIYLIPDTTKNKVFYATLLQNIKNLIQGLALVLPINLIFGLPLYLIPLNAILYFMVHATILYVDLILREVIGGKIGKTIAEFIMLGIDMLVLVLGGFLLGLFLSITKNIFIVYLVVLAFLFIMSLIGLSLSSKLYGNMEFVNEE</sequence>
<dbReference type="Proteomes" id="UP000595814">
    <property type="component" value="Chromosome"/>
</dbReference>
<evidence type="ECO:0000313" key="2">
    <source>
        <dbReference type="Proteomes" id="UP000595814"/>
    </source>
</evidence>
<protein>
    <submittedName>
        <fullName evidence="1">Uncharacterized protein</fullName>
    </submittedName>
</protein>
<dbReference type="EMBL" id="CP066744">
    <property type="protein sequence ID" value="QQK08846.1"/>
    <property type="molecule type" value="Genomic_DNA"/>
</dbReference>
<reference evidence="1 2" key="1">
    <citation type="journal article" date="2022" name="Int. J. Syst. Evol. Microbiol.">
        <title>Miniphocaeibacter halophilus sp. nov., an ammonium-tolerant acetate-producing bacterium isolated from a biogas system.</title>
        <authorList>
            <person name="Schnurer A."/>
            <person name="Singh A."/>
            <person name="Bi S."/>
            <person name="Qiao W."/>
            <person name="Westerholm M."/>
        </authorList>
    </citation>
    <scope>NUCLEOTIDE SEQUENCE [LARGE SCALE GENOMIC DNA]</scope>
    <source>
        <strain evidence="1 2">AMB_01</strain>
    </source>
</reference>
<keyword evidence="2" id="KW-1185">Reference proteome</keyword>
<gene>
    <name evidence="1" type="ORF">JFY71_04740</name>
</gene>
<name>A0AC61N2Q9_9FIRM</name>
<evidence type="ECO:0000313" key="1">
    <source>
        <dbReference type="EMBL" id="QQK08846.1"/>
    </source>
</evidence>
<organism evidence="1 2">
    <name type="scientific">Miniphocaeibacter halophilus</name>
    <dbReference type="NCBI Taxonomy" id="2931922"/>
    <lineage>
        <taxon>Bacteria</taxon>
        <taxon>Bacillati</taxon>
        <taxon>Bacillota</taxon>
        <taxon>Tissierellia</taxon>
        <taxon>Tissierellales</taxon>
        <taxon>Peptoniphilaceae</taxon>
        <taxon>Miniphocaeibacter</taxon>
    </lineage>
</organism>
<accession>A0AC61N2Q9</accession>